<proteinExistence type="predicted"/>
<organism evidence="1 2">
    <name type="scientific">Hymenoscyphus albidus</name>
    <dbReference type="NCBI Taxonomy" id="595503"/>
    <lineage>
        <taxon>Eukaryota</taxon>
        <taxon>Fungi</taxon>
        <taxon>Dikarya</taxon>
        <taxon>Ascomycota</taxon>
        <taxon>Pezizomycotina</taxon>
        <taxon>Leotiomycetes</taxon>
        <taxon>Helotiales</taxon>
        <taxon>Helotiaceae</taxon>
        <taxon>Hymenoscyphus</taxon>
    </lineage>
</organism>
<sequence>MNKLLQRPPIHHLSKEDKEFFEAIHEEAMRYYTSTKNEILEPLDKEIKHLEFITQSLETLPQVQKKLMEKDTLEGDEAQMSDPVYHNLKEGVEDFLEGCMGDKQVALDNLGDVFVEGRKRLEMAVANGYTGDVRVAHEDWKWGKGNG</sequence>
<comment type="caution">
    <text evidence="1">The sequence shown here is derived from an EMBL/GenBank/DDBJ whole genome shotgun (WGS) entry which is preliminary data.</text>
</comment>
<dbReference type="AlphaFoldDB" id="A0A9N9LMV4"/>
<dbReference type="OrthoDB" id="10436973at2759"/>
<evidence type="ECO:0000313" key="2">
    <source>
        <dbReference type="Proteomes" id="UP000701801"/>
    </source>
</evidence>
<evidence type="ECO:0000313" key="1">
    <source>
        <dbReference type="EMBL" id="CAG8975461.1"/>
    </source>
</evidence>
<accession>A0A9N9LMV4</accession>
<dbReference type="EMBL" id="CAJVRM010000139">
    <property type="protein sequence ID" value="CAG8975461.1"/>
    <property type="molecule type" value="Genomic_DNA"/>
</dbReference>
<reference evidence="1" key="1">
    <citation type="submission" date="2021-07" db="EMBL/GenBank/DDBJ databases">
        <authorList>
            <person name="Durling M."/>
        </authorList>
    </citation>
    <scope>NUCLEOTIDE SEQUENCE</scope>
</reference>
<dbReference type="Proteomes" id="UP000701801">
    <property type="component" value="Unassembled WGS sequence"/>
</dbReference>
<name>A0A9N9LMV4_9HELO</name>
<protein>
    <submittedName>
        <fullName evidence="1">Uncharacterized protein</fullName>
    </submittedName>
</protein>
<keyword evidence="2" id="KW-1185">Reference proteome</keyword>
<gene>
    <name evidence="1" type="ORF">HYALB_00004776</name>
</gene>